<proteinExistence type="predicted"/>
<evidence type="ECO:0000259" key="1">
    <source>
        <dbReference type="Pfam" id="PF01973"/>
    </source>
</evidence>
<name>A0A1S2MCK0_9BACI</name>
<accession>A0A1S2MCK0</accession>
<reference evidence="2 3" key="1">
    <citation type="submission" date="2016-10" db="EMBL/GenBank/DDBJ databases">
        <title>Draft genome sequences of four alkaliphilic bacteria belonging to the Anaerobacillus genus.</title>
        <authorList>
            <person name="Bassil N.M."/>
            <person name="Lloyd J.R."/>
        </authorList>
    </citation>
    <scope>NUCLEOTIDE SEQUENCE [LARGE SCALE GENOMIC DNA]</scope>
    <source>
        <strain evidence="2 3">DSM 22531</strain>
    </source>
</reference>
<dbReference type="PANTHER" id="PTHR41786:SF1">
    <property type="entry name" value="6-HYDROXYMETHYLPTERIN DIPHOSPHOKINASE MPTE-LIKE DOMAIN-CONTAINING PROTEIN"/>
    <property type="match status" value="1"/>
</dbReference>
<dbReference type="InterPro" id="IPR002826">
    <property type="entry name" value="MptE-like"/>
</dbReference>
<gene>
    <name evidence="2" type="ORF">BKP45_06965</name>
</gene>
<dbReference type="Pfam" id="PF01973">
    <property type="entry name" value="MptE-like"/>
    <property type="match status" value="1"/>
</dbReference>
<feature type="domain" description="6-hydroxymethylpterin diphosphokinase MptE-like" evidence="1">
    <location>
        <begin position="170"/>
        <end position="338"/>
    </location>
</feature>
<dbReference type="STRING" id="472963.BKP45_06965"/>
<dbReference type="EMBL" id="MLQS01000001">
    <property type="protein sequence ID" value="OIJ22522.1"/>
    <property type="molecule type" value="Genomic_DNA"/>
</dbReference>
<evidence type="ECO:0000313" key="3">
    <source>
        <dbReference type="Proteomes" id="UP000180057"/>
    </source>
</evidence>
<evidence type="ECO:0000313" key="2">
    <source>
        <dbReference type="EMBL" id="OIJ22522.1"/>
    </source>
</evidence>
<dbReference type="Proteomes" id="UP000180057">
    <property type="component" value="Unassembled WGS sequence"/>
</dbReference>
<comment type="caution">
    <text evidence="2">The sequence shown here is derived from an EMBL/GenBank/DDBJ whole genome shotgun (WGS) entry which is preliminary data.</text>
</comment>
<dbReference type="PANTHER" id="PTHR41786">
    <property type="entry name" value="MOTILITY ACCESSORY FACTOR MAF"/>
    <property type="match status" value="1"/>
</dbReference>
<dbReference type="AlphaFoldDB" id="A0A1S2MCK0"/>
<keyword evidence="3" id="KW-1185">Reference proteome</keyword>
<organism evidence="2 3">
    <name type="scientific">Anaerobacillus alkalidiazotrophicus</name>
    <dbReference type="NCBI Taxonomy" id="472963"/>
    <lineage>
        <taxon>Bacteria</taxon>
        <taxon>Bacillati</taxon>
        <taxon>Bacillota</taxon>
        <taxon>Bacilli</taxon>
        <taxon>Bacillales</taxon>
        <taxon>Bacillaceae</taxon>
        <taxon>Anaerobacillus</taxon>
    </lineage>
</organism>
<sequence length="565" mass="65257">MNIIKSKRSLYSTIEINGLFLHSSYNPIKEAKAFAEKVYKKNHLHILYGLGMSYYAKELYSLMEEEDSLIVIEPSEVIFNSVKENINLSFLQENNNISLFVGSNIDELRKSIEKVIGKFSGRITVVESPNYSKLFPKQLHSLYELLKELIFLQVVNLNTINFFSKYWQENFFSNLFAARNATYLSDLIGRISCPIIIASGGPSLTKQLPILKEFQSKVLILCAGSTINSLLKGGIEPDIIVSVDGAPINFSHYNDVDIHKYPLMYPFKVHKDIPRYHKGPQIVFNDDRLVASFINSIFNKDIGFVKAGASVANYCLDIAIQLSFGPICFIGQDLAYTDGITHASGNRRIKKVDMSNEEKYVKVKGYYGNEVYTDYPFLSMKYQFEKYLELFKEERNVFNATEGGIYIKGTDNITFNDFCQKYCDSDYSVEIKNLFNKKSSINLIEFKQKIKQEIKNIKKITEICKGAIKKINNYKEIDSHLIDDLNKYDKELYKLLESELMYYLFQPIVIRIYNNLLSPHTETEQEREKRIMLLSKGLYKDILEASKKSQKWLEELFREIEAEVG</sequence>
<protein>
    <recommendedName>
        <fullName evidence="1">6-hydroxymethylpterin diphosphokinase MptE-like domain-containing protein</fullName>
    </recommendedName>
</protein>